<sequence length="109" mass="12013">MATANLSRTTLKTLFSARIHSANLLELHDTLYSTKKSESTTHESRGKAQDKNSDSYPETAKAFDSKPKTPASSSTMSEIKKDMAAIFGNKIKKAQRTLSKEDLANAYDL</sequence>
<accession>A0ABR4C292</accession>
<evidence type="ECO:0000313" key="3">
    <source>
        <dbReference type="Proteomes" id="UP001595075"/>
    </source>
</evidence>
<feature type="compositionally biased region" description="Basic and acidic residues" evidence="1">
    <location>
        <begin position="35"/>
        <end position="53"/>
    </location>
</feature>
<gene>
    <name evidence="2" type="ORF">VTL71DRAFT_5612</name>
</gene>
<name>A0ABR4C292_9HELO</name>
<organism evidence="2 3">
    <name type="scientific">Oculimacula yallundae</name>
    <dbReference type="NCBI Taxonomy" id="86028"/>
    <lineage>
        <taxon>Eukaryota</taxon>
        <taxon>Fungi</taxon>
        <taxon>Dikarya</taxon>
        <taxon>Ascomycota</taxon>
        <taxon>Pezizomycotina</taxon>
        <taxon>Leotiomycetes</taxon>
        <taxon>Helotiales</taxon>
        <taxon>Ploettnerulaceae</taxon>
        <taxon>Oculimacula</taxon>
    </lineage>
</organism>
<dbReference type="EMBL" id="JAZHXI010000015">
    <property type="protein sequence ID" value="KAL2063807.1"/>
    <property type="molecule type" value="Genomic_DNA"/>
</dbReference>
<protein>
    <submittedName>
        <fullName evidence="2">Uncharacterized protein</fullName>
    </submittedName>
</protein>
<evidence type="ECO:0000256" key="1">
    <source>
        <dbReference type="SAM" id="MobiDB-lite"/>
    </source>
</evidence>
<proteinExistence type="predicted"/>
<reference evidence="2 3" key="1">
    <citation type="journal article" date="2024" name="Commun. Biol.">
        <title>Comparative genomic analysis of thermophilic fungi reveals convergent evolutionary adaptations and gene losses.</title>
        <authorList>
            <person name="Steindorff A.S."/>
            <person name="Aguilar-Pontes M.V."/>
            <person name="Robinson A.J."/>
            <person name="Andreopoulos B."/>
            <person name="LaButti K."/>
            <person name="Kuo A."/>
            <person name="Mondo S."/>
            <person name="Riley R."/>
            <person name="Otillar R."/>
            <person name="Haridas S."/>
            <person name="Lipzen A."/>
            <person name="Grimwood J."/>
            <person name="Schmutz J."/>
            <person name="Clum A."/>
            <person name="Reid I.D."/>
            <person name="Moisan M.C."/>
            <person name="Butler G."/>
            <person name="Nguyen T.T.M."/>
            <person name="Dewar K."/>
            <person name="Conant G."/>
            <person name="Drula E."/>
            <person name="Henrissat B."/>
            <person name="Hansel C."/>
            <person name="Singer S."/>
            <person name="Hutchinson M.I."/>
            <person name="de Vries R.P."/>
            <person name="Natvig D.O."/>
            <person name="Powell A.J."/>
            <person name="Tsang A."/>
            <person name="Grigoriev I.V."/>
        </authorList>
    </citation>
    <scope>NUCLEOTIDE SEQUENCE [LARGE SCALE GENOMIC DNA]</scope>
    <source>
        <strain evidence="2 3">CBS 494.80</strain>
    </source>
</reference>
<keyword evidence="3" id="KW-1185">Reference proteome</keyword>
<feature type="region of interest" description="Disordered" evidence="1">
    <location>
        <begin position="35"/>
        <end position="77"/>
    </location>
</feature>
<comment type="caution">
    <text evidence="2">The sequence shown here is derived from an EMBL/GenBank/DDBJ whole genome shotgun (WGS) entry which is preliminary data.</text>
</comment>
<evidence type="ECO:0000313" key="2">
    <source>
        <dbReference type="EMBL" id="KAL2063807.1"/>
    </source>
</evidence>
<dbReference type="Proteomes" id="UP001595075">
    <property type="component" value="Unassembled WGS sequence"/>
</dbReference>